<feature type="transmembrane region" description="Helical" evidence="8">
    <location>
        <begin position="422"/>
        <end position="450"/>
    </location>
</feature>
<feature type="transmembrane region" description="Helical" evidence="8">
    <location>
        <begin position="531"/>
        <end position="551"/>
    </location>
</feature>
<evidence type="ECO:0000256" key="5">
    <source>
        <dbReference type="ARBA" id="ARBA00023002"/>
    </source>
</evidence>
<dbReference type="GO" id="GO:0005886">
    <property type="term" value="C:plasma membrane"/>
    <property type="evidence" value="ECO:0007669"/>
    <property type="project" value="UniProtKB-SubCell"/>
</dbReference>
<feature type="transmembrane region" description="Helical" evidence="8">
    <location>
        <begin position="300"/>
        <end position="322"/>
    </location>
</feature>
<dbReference type="Pfam" id="PF00361">
    <property type="entry name" value="Proton_antipo_M"/>
    <property type="match status" value="1"/>
</dbReference>
<accession>A0AAW7ZE43</accession>
<keyword evidence="4 8" id="KW-1133">Transmembrane helix</keyword>
<evidence type="ECO:0000256" key="4">
    <source>
        <dbReference type="ARBA" id="ARBA00022989"/>
    </source>
</evidence>
<evidence type="ECO:0000313" key="10">
    <source>
        <dbReference type="EMBL" id="MDO7787586.1"/>
    </source>
</evidence>
<dbReference type="InterPro" id="IPR003918">
    <property type="entry name" value="NADH_UbQ_OxRdtase"/>
</dbReference>
<dbReference type="PRINTS" id="PR01437">
    <property type="entry name" value="NUOXDRDTASE4"/>
</dbReference>
<sequence>MIETIYLLMLLLFAPGILLPCLTKGSPKTTNILSHGFALLGCLAIVACALEVFMSGGLSYSYDLGLPLGPLNIRIDYLSAFFLLALGVVGAAASIYAMGYSREYYNQRLGLMAALYNGFILSMALVLTISQVAYFLVAWELMTVVSFFLVNHEYDRTSNTRAAFKYILMTTLGTVFITTAFLILVMSAQSLDFEMLRGTPLSDTMRNIVFICALIGFGTKAGVIPLHIWLPEAHPAAPSHVSALMSGIMIKTAIYGMCRFFLEFLGVGPLWWGELVLFLAIISSVIGVLYALMQHDLKRLLAYHSVENIGIILLGIGAGMVFMSKNQPLLAGLAFVAGLYHVFNHAVFKSLLFLGSGSVLYATRTKDIEHLGGLIKKMPYTAGFFLTGAAAISALPPLNGFVSEWLTYQSLFYLPQAVSGMIPQLASVILIALLGLTGALAAACFVKAFGITFLAKARSEQAEGAKEVPRAMLMGMGLLSLMCVILGVWPQGMLRILQGVLSPYAGIDVNSLFNHQWHSAAFNIQQANGVIAMPVIVGILAVGLIGAVLAYNLRGRPQNSVGETWTCGIVPSSRMEYTATGFAEPIRRAFQIFVHPKQNLKVDKSLNPYHGVKLKLELQVSYLIDQWLYKPVKKGILLLVNYIKPIQSGNLQLYMGYVLAVTVVILILGVRW</sequence>
<dbReference type="PANTHER" id="PTHR42682:SF3">
    <property type="entry name" value="FORMATE HYDROGENLYASE SUBUNIT 3-RELATED"/>
    <property type="match status" value="1"/>
</dbReference>
<evidence type="ECO:0000256" key="2">
    <source>
        <dbReference type="ARBA" id="ARBA00022475"/>
    </source>
</evidence>
<evidence type="ECO:0000313" key="11">
    <source>
        <dbReference type="Proteomes" id="UP001172911"/>
    </source>
</evidence>
<evidence type="ECO:0000256" key="7">
    <source>
        <dbReference type="RuleBase" id="RU000320"/>
    </source>
</evidence>
<dbReference type="PANTHER" id="PTHR42682">
    <property type="entry name" value="HYDROGENASE-4 COMPONENT F"/>
    <property type="match status" value="1"/>
</dbReference>
<organism evidence="10 11">
    <name type="scientific">Desulforamulus aquiferis</name>
    <dbReference type="NCBI Taxonomy" id="1397668"/>
    <lineage>
        <taxon>Bacteria</taxon>
        <taxon>Bacillati</taxon>
        <taxon>Bacillota</taxon>
        <taxon>Clostridia</taxon>
        <taxon>Eubacteriales</taxon>
        <taxon>Peptococcaceae</taxon>
        <taxon>Desulforamulus</taxon>
    </lineage>
</organism>
<dbReference type="RefSeq" id="WP_304542731.1">
    <property type="nucleotide sequence ID" value="NZ_JARPTC010000014.1"/>
</dbReference>
<evidence type="ECO:0000256" key="1">
    <source>
        <dbReference type="ARBA" id="ARBA00004651"/>
    </source>
</evidence>
<keyword evidence="2" id="KW-1003">Cell membrane</keyword>
<feature type="domain" description="NADH:quinone oxidoreductase/Mrp antiporter transmembrane" evidence="9">
    <location>
        <begin position="132"/>
        <end position="418"/>
    </location>
</feature>
<gene>
    <name evidence="10" type="primary">hyfB</name>
    <name evidence="10" type="ORF">P6N53_10175</name>
</gene>
<keyword evidence="11" id="KW-1185">Reference proteome</keyword>
<dbReference type="Proteomes" id="UP001172911">
    <property type="component" value="Unassembled WGS sequence"/>
</dbReference>
<feature type="transmembrane region" description="Helical" evidence="8">
    <location>
        <begin position="37"/>
        <end position="57"/>
    </location>
</feature>
<feature type="transmembrane region" description="Helical" evidence="8">
    <location>
        <begin position="208"/>
        <end position="229"/>
    </location>
</feature>
<dbReference type="InterPro" id="IPR001750">
    <property type="entry name" value="ND/Mrp_TM"/>
</dbReference>
<comment type="caution">
    <text evidence="10">The sequence shown here is derived from an EMBL/GenBank/DDBJ whole genome shotgun (WGS) entry which is preliminary data.</text>
</comment>
<evidence type="ECO:0000259" key="9">
    <source>
        <dbReference type="Pfam" id="PF00361"/>
    </source>
</evidence>
<dbReference type="GO" id="GO:0008137">
    <property type="term" value="F:NADH dehydrogenase (ubiquinone) activity"/>
    <property type="evidence" value="ECO:0007669"/>
    <property type="project" value="InterPro"/>
</dbReference>
<feature type="transmembrane region" description="Helical" evidence="8">
    <location>
        <begin position="342"/>
        <end position="362"/>
    </location>
</feature>
<dbReference type="GO" id="GO:0042773">
    <property type="term" value="P:ATP synthesis coupled electron transport"/>
    <property type="evidence" value="ECO:0007669"/>
    <property type="project" value="InterPro"/>
</dbReference>
<comment type="subcellular location">
    <subcellularLocation>
        <location evidence="1">Cell membrane</location>
        <topology evidence="1">Multi-pass membrane protein</topology>
    </subcellularLocation>
    <subcellularLocation>
        <location evidence="7">Membrane</location>
        <topology evidence="7">Multi-pass membrane protein</topology>
    </subcellularLocation>
</comment>
<keyword evidence="5" id="KW-0560">Oxidoreductase</keyword>
<dbReference type="EMBL" id="JARPTC010000014">
    <property type="protein sequence ID" value="MDO7787586.1"/>
    <property type="molecule type" value="Genomic_DNA"/>
</dbReference>
<evidence type="ECO:0000256" key="8">
    <source>
        <dbReference type="SAM" id="Phobius"/>
    </source>
</evidence>
<dbReference type="AlphaFoldDB" id="A0AAW7ZE43"/>
<feature type="transmembrane region" description="Helical" evidence="8">
    <location>
        <begin position="651"/>
        <end position="670"/>
    </location>
</feature>
<reference evidence="10" key="2">
    <citation type="submission" date="2023-03" db="EMBL/GenBank/DDBJ databases">
        <authorList>
            <person name="Zhang Z."/>
        </authorList>
    </citation>
    <scope>NUCLEOTIDE SEQUENCE</scope>
    <source>
        <strain evidence="10">DSA</strain>
    </source>
</reference>
<feature type="transmembrane region" description="Helical" evidence="8">
    <location>
        <begin position="6"/>
        <end position="25"/>
    </location>
</feature>
<name>A0AAW7ZE43_9FIRM</name>
<dbReference type="InterPro" id="IPR052175">
    <property type="entry name" value="ComplexI-like_HydComp"/>
</dbReference>
<keyword evidence="6 8" id="KW-0472">Membrane</keyword>
<feature type="transmembrane region" description="Helical" evidence="8">
    <location>
        <begin position="163"/>
        <end position="188"/>
    </location>
</feature>
<evidence type="ECO:0000256" key="6">
    <source>
        <dbReference type="ARBA" id="ARBA00023136"/>
    </source>
</evidence>
<feature type="transmembrane region" description="Helical" evidence="8">
    <location>
        <begin position="77"/>
        <end position="97"/>
    </location>
</feature>
<evidence type="ECO:0000256" key="3">
    <source>
        <dbReference type="ARBA" id="ARBA00022692"/>
    </source>
</evidence>
<feature type="transmembrane region" description="Helical" evidence="8">
    <location>
        <begin position="274"/>
        <end position="293"/>
    </location>
</feature>
<reference evidence="10" key="1">
    <citation type="journal article" date="2023" name="J. Hazard. Mater.">
        <title>Anaerobic biodegradation of pyrene and benzo[a]pyrene by a new sulfate-reducing Desulforamulus aquiferis strain DSA.</title>
        <authorList>
            <person name="Zhang Z."/>
            <person name="Sun J."/>
            <person name="Gong X."/>
            <person name="Wang C."/>
            <person name="Wang H."/>
        </authorList>
    </citation>
    <scope>NUCLEOTIDE SEQUENCE</scope>
    <source>
        <strain evidence="10">DSA</strain>
    </source>
</reference>
<protein>
    <submittedName>
        <fullName evidence="10">Hydrogenase 4 subunit B</fullName>
    </submittedName>
</protein>
<dbReference type="GO" id="GO:0016491">
    <property type="term" value="F:oxidoreductase activity"/>
    <property type="evidence" value="ECO:0007669"/>
    <property type="project" value="UniProtKB-KW"/>
</dbReference>
<proteinExistence type="predicted"/>
<feature type="transmembrane region" description="Helical" evidence="8">
    <location>
        <begin position="109"/>
        <end position="127"/>
    </location>
</feature>
<dbReference type="NCBIfam" id="NF005086">
    <property type="entry name" value="PRK06521.1"/>
    <property type="match status" value="1"/>
</dbReference>
<keyword evidence="3 7" id="KW-0812">Transmembrane</keyword>
<feature type="transmembrane region" description="Helical" evidence="8">
    <location>
        <begin position="383"/>
        <end position="402"/>
    </location>
</feature>
<feature type="transmembrane region" description="Helical" evidence="8">
    <location>
        <begin position="471"/>
        <end position="489"/>
    </location>
</feature>